<keyword evidence="4" id="KW-0645">Protease</keyword>
<comment type="similarity">
    <text evidence="1">Belongs to the peptidase A1 family.</text>
</comment>
<dbReference type="EMBL" id="BAABME010000053">
    <property type="protein sequence ID" value="GAA0139039.1"/>
    <property type="molecule type" value="Genomic_DNA"/>
</dbReference>
<dbReference type="Gene3D" id="2.40.70.10">
    <property type="entry name" value="Acid Proteases"/>
    <property type="match status" value="1"/>
</dbReference>
<evidence type="ECO:0000256" key="2">
    <source>
        <dbReference type="SAM" id="SignalP"/>
    </source>
</evidence>
<protein>
    <submittedName>
        <fullName evidence="4">Protease</fullName>
    </submittedName>
</protein>
<keyword evidence="5" id="KW-1185">Reference proteome</keyword>
<evidence type="ECO:0000256" key="1">
    <source>
        <dbReference type="ARBA" id="ARBA00007447"/>
    </source>
</evidence>
<evidence type="ECO:0000313" key="4">
    <source>
        <dbReference type="EMBL" id="GAA0139039.1"/>
    </source>
</evidence>
<evidence type="ECO:0000259" key="3">
    <source>
        <dbReference type="Pfam" id="PF14543"/>
    </source>
</evidence>
<dbReference type="InterPro" id="IPR001461">
    <property type="entry name" value="Aspartic_peptidase_A1"/>
</dbReference>
<dbReference type="GO" id="GO:0004190">
    <property type="term" value="F:aspartic-type endopeptidase activity"/>
    <property type="evidence" value="ECO:0007669"/>
    <property type="project" value="InterPro"/>
</dbReference>
<feature type="chain" id="PRO_5043887147" evidence="2">
    <location>
        <begin position="24"/>
        <end position="227"/>
    </location>
</feature>
<comment type="caution">
    <text evidence="4">The sequence shown here is derived from an EMBL/GenBank/DDBJ whole genome shotgun (WGS) entry which is preliminary data.</text>
</comment>
<dbReference type="Pfam" id="PF14543">
    <property type="entry name" value="TAXi_N"/>
    <property type="match status" value="1"/>
</dbReference>
<reference evidence="4 5" key="1">
    <citation type="submission" date="2024-01" db="EMBL/GenBank/DDBJ databases">
        <title>The complete chloroplast genome sequence of Lithospermum erythrorhizon: insights into the phylogenetic relationship among Boraginaceae species and the maternal lineages of purple gromwells.</title>
        <authorList>
            <person name="Okada T."/>
            <person name="Watanabe K."/>
        </authorList>
    </citation>
    <scope>NUCLEOTIDE SEQUENCE [LARGE SCALE GENOMIC DNA]</scope>
</reference>
<dbReference type="PANTHER" id="PTHR47965:SF22">
    <property type="entry name" value="EUKARYOTIC ASPARTYL PROTEASE FAMILY PROTEIN"/>
    <property type="match status" value="1"/>
</dbReference>
<organism evidence="4 5">
    <name type="scientific">Lithospermum erythrorhizon</name>
    <name type="common">Purple gromwell</name>
    <name type="synonym">Lithospermum officinale var. erythrorhizon</name>
    <dbReference type="NCBI Taxonomy" id="34254"/>
    <lineage>
        <taxon>Eukaryota</taxon>
        <taxon>Viridiplantae</taxon>
        <taxon>Streptophyta</taxon>
        <taxon>Embryophyta</taxon>
        <taxon>Tracheophyta</taxon>
        <taxon>Spermatophyta</taxon>
        <taxon>Magnoliopsida</taxon>
        <taxon>eudicotyledons</taxon>
        <taxon>Gunneridae</taxon>
        <taxon>Pentapetalae</taxon>
        <taxon>asterids</taxon>
        <taxon>lamiids</taxon>
        <taxon>Boraginales</taxon>
        <taxon>Boraginaceae</taxon>
        <taxon>Boraginoideae</taxon>
        <taxon>Lithospermeae</taxon>
        <taxon>Lithospermum</taxon>
    </lineage>
</organism>
<dbReference type="GO" id="GO:0006508">
    <property type="term" value="P:proteolysis"/>
    <property type="evidence" value="ECO:0007669"/>
    <property type="project" value="UniProtKB-KW"/>
</dbReference>
<keyword evidence="4" id="KW-0378">Hydrolase</keyword>
<name>A0AAV3NIR0_LITER</name>
<keyword evidence="2" id="KW-0732">Signal</keyword>
<proteinExistence type="inferred from homology"/>
<evidence type="ECO:0000313" key="5">
    <source>
        <dbReference type="Proteomes" id="UP001454036"/>
    </source>
</evidence>
<dbReference type="InterPro" id="IPR032861">
    <property type="entry name" value="TAXi_N"/>
</dbReference>
<dbReference type="InterPro" id="IPR021109">
    <property type="entry name" value="Peptidase_aspartic_dom_sf"/>
</dbReference>
<dbReference type="PANTHER" id="PTHR47965">
    <property type="entry name" value="ASPARTYL PROTEASE-RELATED"/>
    <property type="match status" value="1"/>
</dbReference>
<dbReference type="AlphaFoldDB" id="A0AAV3NIR0"/>
<dbReference type="SUPFAM" id="SSF50630">
    <property type="entry name" value="Acid proteases"/>
    <property type="match status" value="1"/>
</dbReference>
<dbReference type="Proteomes" id="UP001454036">
    <property type="component" value="Unassembled WGS sequence"/>
</dbReference>
<accession>A0AAV3NIR0</accession>
<gene>
    <name evidence="4" type="ORF">LIER_00665</name>
</gene>
<feature type="signal peptide" evidence="2">
    <location>
        <begin position="1"/>
        <end position="23"/>
    </location>
</feature>
<feature type="domain" description="Xylanase inhibitor N-terminal" evidence="3">
    <location>
        <begin position="44"/>
        <end position="206"/>
    </location>
</feature>
<sequence length="227" mass="25656">MAFTHNFLIYCFLLFVLPCIAKSSFKPKALILPVTKDASTLQHITYITHKNPLKPIKLVVDLGGHSLWVDCETSYNTSTYKPVNCETEQCKLVMSSDCGDGCEREWLPKCSRDQCFNNIYASYSDEIFPGGLVAEDVILIQSTDGKKLSQVATIKGFIFTCVNNYFNPTLPSGVVGSAAFGSSDIALPTQLAKTFNFPRKFVSLFKFFYKKEGFYYFRRWPLCYPSK</sequence>